<name>D4J8Y2_9FIRM</name>
<dbReference type="Proteomes" id="UP000008798">
    <property type="component" value="Chromosome"/>
</dbReference>
<accession>D4J8Y2</accession>
<organism evidence="1 2">
    <name type="scientific">Coprococcus catus GD/7</name>
    <dbReference type="NCBI Taxonomy" id="717962"/>
    <lineage>
        <taxon>Bacteria</taxon>
        <taxon>Bacillati</taxon>
        <taxon>Bacillota</taxon>
        <taxon>Clostridia</taxon>
        <taxon>Lachnospirales</taxon>
        <taxon>Lachnospiraceae</taxon>
        <taxon>Coprococcus</taxon>
    </lineage>
</organism>
<dbReference type="PATRIC" id="fig|717962.3.peg.1980"/>
<evidence type="ECO:0000313" key="2">
    <source>
        <dbReference type="Proteomes" id="UP000008798"/>
    </source>
</evidence>
<dbReference type="RefSeq" id="WP_015514371.1">
    <property type="nucleotide sequence ID" value="NC_021009.1"/>
</dbReference>
<protein>
    <submittedName>
        <fullName evidence="1">Uncharacterized protein</fullName>
    </submittedName>
</protein>
<dbReference type="KEGG" id="cct:CC1_20860"/>
<proteinExistence type="predicted"/>
<dbReference type="EMBL" id="FP929038">
    <property type="protein sequence ID" value="CBK80803.1"/>
    <property type="molecule type" value="Genomic_DNA"/>
</dbReference>
<evidence type="ECO:0000313" key="1">
    <source>
        <dbReference type="EMBL" id="CBK80803.1"/>
    </source>
</evidence>
<reference evidence="1 2" key="1">
    <citation type="submission" date="2010-03" db="EMBL/GenBank/DDBJ databases">
        <title>The genome sequence of Coprococcus catus GD/7.</title>
        <authorList>
            <consortium name="metaHIT consortium -- http://www.metahit.eu/"/>
            <person name="Pajon A."/>
            <person name="Turner K."/>
            <person name="Parkhill J."/>
            <person name="Duncan S."/>
            <person name="Flint H."/>
        </authorList>
    </citation>
    <scope>NUCLEOTIDE SEQUENCE [LARGE SCALE GENOMIC DNA]</scope>
    <source>
        <strain evidence="1 2">GD/7</strain>
    </source>
</reference>
<dbReference type="STRING" id="717962.CC1_20860"/>
<gene>
    <name evidence="1" type="ORF">CC1_20860</name>
</gene>
<dbReference type="AlphaFoldDB" id="D4J8Y2"/>
<reference evidence="1 2" key="2">
    <citation type="submission" date="2010-03" db="EMBL/GenBank/DDBJ databases">
        <authorList>
            <person name="Pajon A."/>
        </authorList>
    </citation>
    <scope>NUCLEOTIDE SEQUENCE [LARGE SCALE GENOMIC DNA]</scope>
    <source>
        <strain evidence="1 2">GD/7</strain>
    </source>
</reference>
<dbReference type="HOGENOM" id="CLU_955608_0_0_9"/>
<sequence>MSTKIYDAYKFTHDYSMYELSHIFDGLRTEIKDICNRDILQKVIAETLYFYNFKQAHGDSDVAKAVADTDPQTQTNSNTDNHYNRYTHGIWKAVQEDKWTTVYVNVYWYIIDEISRGAKSLFRCDYDYRCILQIIPMETKTLAMFFGSPMLRDYLESRHDFLTDYHYQNQTDRPENIPEEEWNLREKDWDRAIGPDYIPSQHGFAVDLFNTDNIMPIFVPSKVEPVPLPDIEHQMRGIRDTLSSISDVEGYPQSKRYSAWSAFKKSEPYKQWVADCNKMIQEKCRLITDFHEFCELVVPRKGELTPRMGMNRECKIKEGFL</sequence>